<evidence type="ECO:0000313" key="17">
    <source>
        <dbReference type="EMBL" id="PWN44192.1"/>
    </source>
</evidence>
<evidence type="ECO:0000256" key="3">
    <source>
        <dbReference type="ARBA" id="ARBA00004477"/>
    </source>
</evidence>
<dbReference type="UniPathway" id="UPA00767">
    <property type="reaction ID" value="UER00752"/>
</dbReference>
<evidence type="ECO:0000256" key="4">
    <source>
        <dbReference type="ARBA" id="ARBA00008802"/>
    </source>
</evidence>
<comment type="catalytic activity">
    <reaction evidence="14">
        <text>squalene + reduced [NADPH--hemoprotein reductase] + O2 = (S)-2,3-epoxysqualene + oxidized [NADPH--hemoprotein reductase] + H2O + H(+)</text>
        <dbReference type="Rhea" id="RHEA:25282"/>
        <dbReference type="Rhea" id="RHEA-COMP:11964"/>
        <dbReference type="Rhea" id="RHEA-COMP:11965"/>
        <dbReference type="ChEBI" id="CHEBI:15377"/>
        <dbReference type="ChEBI" id="CHEBI:15378"/>
        <dbReference type="ChEBI" id="CHEBI:15379"/>
        <dbReference type="ChEBI" id="CHEBI:15440"/>
        <dbReference type="ChEBI" id="CHEBI:15441"/>
        <dbReference type="ChEBI" id="CHEBI:57618"/>
        <dbReference type="ChEBI" id="CHEBI:58210"/>
        <dbReference type="EC" id="1.14.14.17"/>
    </reaction>
</comment>
<keyword evidence="18" id="KW-1185">Reference proteome</keyword>
<proteinExistence type="inferred from homology"/>
<evidence type="ECO:0000256" key="13">
    <source>
        <dbReference type="ARBA" id="ARBA00029435"/>
    </source>
</evidence>
<evidence type="ECO:0000256" key="11">
    <source>
        <dbReference type="ARBA" id="ARBA00023002"/>
    </source>
</evidence>
<evidence type="ECO:0000256" key="10">
    <source>
        <dbReference type="ARBA" id="ARBA00022989"/>
    </source>
</evidence>
<dbReference type="FunFam" id="3.50.50.60:FF:000166">
    <property type="entry name" value="Squalene monooxygenase Erg1"/>
    <property type="match status" value="1"/>
</dbReference>
<keyword evidence="6 14" id="KW-0812">Transmembrane</keyword>
<dbReference type="OrthoDB" id="1678617at2759"/>
<dbReference type="InterPro" id="IPR040125">
    <property type="entry name" value="Squalene_monox"/>
</dbReference>
<evidence type="ECO:0000256" key="14">
    <source>
        <dbReference type="RuleBase" id="RU367121"/>
    </source>
</evidence>
<evidence type="ECO:0000256" key="1">
    <source>
        <dbReference type="ARBA" id="ARBA00001974"/>
    </source>
</evidence>
<evidence type="ECO:0000259" key="16">
    <source>
        <dbReference type="Pfam" id="PF08491"/>
    </source>
</evidence>
<dbReference type="InterPro" id="IPR036188">
    <property type="entry name" value="FAD/NAD-bd_sf"/>
</dbReference>
<feature type="domain" description="Squalene epoxidase" evidence="16">
    <location>
        <begin position="186"/>
        <end position="466"/>
    </location>
</feature>
<protein>
    <recommendedName>
        <fullName evidence="14">Squalene monooxygenase</fullName>
        <ecNumber evidence="14">1.14.14.17</ecNumber>
    </recommendedName>
</protein>
<dbReference type="GO" id="GO:0005789">
    <property type="term" value="C:endoplasmic reticulum membrane"/>
    <property type="evidence" value="ECO:0007669"/>
    <property type="project" value="UniProtKB-SubCell"/>
</dbReference>
<feature type="transmembrane region" description="Helical" evidence="14">
    <location>
        <begin position="538"/>
        <end position="555"/>
    </location>
</feature>
<dbReference type="SUPFAM" id="SSF51905">
    <property type="entry name" value="FAD/NAD(P)-binding domain"/>
    <property type="match status" value="1"/>
</dbReference>
<dbReference type="PANTHER" id="PTHR10835:SF0">
    <property type="entry name" value="SQUALENE MONOOXYGENASE"/>
    <property type="match status" value="1"/>
</dbReference>
<evidence type="ECO:0000259" key="15">
    <source>
        <dbReference type="Pfam" id="PF01266"/>
    </source>
</evidence>
<evidence type="ECO:0000256" key="5">
    <source>
        <dbReference type="ARBA" id="ARBA00022630"/>
    </source>
</evidence>
<dbReference type="InParanoid" id="A0A316W396"/>
<evidence type="ECO:0000256" key="6">
    <source>
        <dbReference type="ARBA" id="ARBA00022692"/>
    </source>
</evidence>
<comment type="cofactor">
    <cofactor evidence="1 14">
        <name>FAD</name>
        <dbReference type="ChEBI" id="CHEBI:57692"/>
    </cofactor>
</comment>
<comment type="function">
    <text evidence="14">Catalyzes the stereospecific oxidation of squalene to (S)-2,3-epoxysqualene, and is considered to be a rate-limiting enzyme in steroid biosynthesis.</text>
</comment>
<evidence type="ECO:0000256" key="9">
    <source>
        <dbReference type="ARBA" id="ARBA00022848"/>
    </source>
</evidence>
<keyword evidence="10 14" id="KW-1133">Transmembrane helix</keyword>
<comment type="similarity">
    <text evidence="4 14">Belongs to the squalene monooxygenase family.</text>
</comment>
<dbReference type="Pfam" id="PF01266">
    <property type="entry name" value="DAO"/>
    <property type="match status" value="1"/>
</dbReference>
<comment type="pathway">
    <text evidence="13">Steroid metabolism; ergosterol biosynthesis.</text>
</comment>
<evidence type="ECO:0000256" key="7">
    <source>
        <dbReference type="ARBA" id="ARBA00022824"/>
    </source>
</evidence>
<feature type="domain" description="FAD dependent oxidoreductase" evidence="15">
    <location>
        <begin position="13"/>
        <end position="43"/>
    </location>
</feature>
<dbReference type="AlphaFoldDB" id="A0A316W396"/>
<feature type="transmembrane region" description="Helical" evidence="14">
    <location>
        <begin position="446"/>
        <end position="464"/>
    </location>
</feature>
<keyword evidence="7 14" id="KW-0256">Endoplasmic reticulum</keyword>
<dbReference type="PRINTS" id="PR00420">
    <property type="entry name" value="RNGMNOXGNASE"/>
</dbReference>
<dbReference type="STRING" id="1522189.A0A316W396"/>
<comment type="subcellular location">
    <subcellularLocation>
        <location evidence="3 14">Endoplasmic reticulum membrane</location>
        <topology evidence="3 14">Multi-pass membrane protein</topology>
    </subcellularLocation>
    <subcellularLocation>
        <location evidence="2">Microsome membrane</location>
        <topology evidence="2">Multi-pass membrane protein</topology>
    </subcellularLocation>
</comment>
<dbReference type="GO" id="GO:0006696">
    <property type="term" value="P:ergosterol biosynthetic process"/>
    <property type="evidence" value="ECO:0007669"/>
    <property type="project" value="TreeGrafter"/>
</dbReference>
<evidence type="ECO:0000256" key="12">
    <source>
        <dbReference type="ARBA" id="ARBA00023136"/>
    </source>
</evidence>
<dbReference type="Gene3D" id="3.50.50.60">
    <property type="entry name" value="FAD/NAD(P)-binding domain"/>
    <property type="match status" value="1"/>
</dbReference>
<feature type="transmembrane region" description="Helical" evidence="14">
    <location>
        <begin position="484"/>
        <end position="507"/>
    </location>
</feature>
<reference evidence="17 18" key="1">
    <citation type="journal article" date="2018" name="Mol. Biol. Evol.">
        <title>Broad Genomic Sampling Reveals a Smut Pathogenic Ancestry of the Fungal Clade Ustilaginomycotina.</title>
        <authorList>
            <person name="Kijpornyongpan T."/>
            <person name="Mondo S.J."/>
            <person name="Barry K."/>
            <person name="Sandor L."/>
            <person name="Lee J."/>
            <person name="Lipzen A."/>
            <person name="Pangilinan J."/>
            <person name="LaButti K."/>
            <person name="Hainaut M."/>
            <person name="Henrissat B."/>
            <person name="Grigoriev I.V."/>
            <person name="Spatafora J.W."/>
            <person name="Aime M.C."/>
        </authorList>
    </citation>
    <scope>NUCLEOTIDE SEQUENCE [LARGE SCALE GENOMIC DNA]</scope>
    <source>
        <strain evidence="17 18">MCA 4658</strain>
    </source>
</reference>
<dbReference type="GO" id="GO:0004506">
    <property type="term" value="F:squalene monooxygenase activity"/>
    <property type="evidence" value="ECO:0007669"/>
    <property type="project" value="UniProtKB-UniRule"/>
</dbReference>
<sequence length="583" mass="62748">MSTSTDLAERAFDVIVVGGGVVGAATASSLGRSGRKVLLVERDLTEPDRIVGELLQPGGVRALRLLGLLDCLEGIDAAPVHGYHVFQGRRSVPIPYPDESPEARGLGIQSTSGRVEGRSFHHGRFVQALRRAAMAQPNVTTIQATVTSLNEDEAAGKVTGITATIKHSTTSKQQPTPVSQEISCSAPLTIVVDGCFSKFRRTHGSSIAPIVRSNFVAMELHNAPLPSPNHGHVVLGPAGPTLLYQISASDTRVLIDVPGEKLPSQSSGALQAHIREKVIPQLPEVLRECVGEELARSSRFRSMPNSFLPPSMQGQNKNRQGVILVGDAMNMRHPLTGGGMTVGLWDVVHLTMALGGPDWSPKPRVKPVADLTSWNSLKPALRSWHWERKKLASMINILAQALYSLFGAEDANLEVLREGCFAYFELGGECVGGPVRLLSGLSPEPWLLVYHFFSVALYAIYMLFKQPYVHKGEKEPRAPSILEWPALFLRSIAVLYTACVVLLPVAATELKSNIPNFSKGAGALSKAHKSGSSDLPSAQTLLSALACIAALLYFWNGQQQGEQSNFGQTRIFPAALAMGFGGR</sequence>
<keyword evidence="5 14" id="KW-0285">Flavoprotein</keyword>
<organism evidence="17 18">
    <name type="scientific">Ceraceosorus guamensis</name>
    <dbReference type="NCBI Taxonomy" id="1522189"/>
    <lineage>
        <taxon>Eukaryota</taxon>
        <taxon>Fungi</taxon>
        <taxon>Dikarya</taxon>
        <taxon>Basidiomycota</taxon>
        <taxon>Ustilaginomycotina</taxon>
        <taxon>Exobasidiomycetes</taxon>
        <taxon>Ceraceosorales</taxon>
        <taxon>Ceraceosoraceae</taxon>
        <taxon>Ceraceosorus</taxon>
    </lineage>
</organism>
<keyword evidence="11 14" id="KW-0560">Oxidoreductase</keyword>
<keyword evidence="9" id="KW-0492">Microsome</keyword>
<evidence type="ECO:0000256" key="8">
    <source>
        <dbReference type="ARBA" id="ARBA00022827"/>
    </source>
</evidence>
<dbReference type="RefSeq" id="XP_025371352.1">
    <property type="nucleotide sequence ID" value="XM_025512201.1"/>
</dbReference>
<dbReference type="Pfam" id="PF08491">
    <property type="entry name" value="SE"/>
    <property type="match status" value="1"/>
</dbReference>
<dbReference type="InterPro" id="IPR013698">
    <property type="entry name" value="Squalene_epoxidase"/>
</dbReference>
<dbReference type="EMBL" id="KZ819363">
    <property type="protein sequence ID" value="PWN44192.1"/>
    <property type="molecule type" value="Genomic_DNA"/>
</dbReference>
<dbReference type="InterPro" id="IPR006076">
    <property type="entry name" value="FAD-dep_OxRdtase"/>
</dbReference>
<accession>A0A316W396</accession>
<dbReference type="FunCoup" id="A0A316W396">
    <property type="interactions" value="129"/>
</dbReference>
<gene>
    <name evidence="17" type="ORF">IE81DRAFT_299468</name>
</gene>
<keyword evidence="8 14" id="KW-0274">FAD</keyword>
<keyword evidence="12 14" id="KW-0472">Membrane</keyword>
<dbReference type="EC" id="1.14.14.17" evidence="14"/>
<evidence type="ECO:0000313" key="18">
    <source>
        <dbReference type="Proteomes" id="UP000245783"/>
    </source>
</evidence>
<name>A0A316W396_9BASI</name>
<dbReference type="PANTHER" id="PTHR10835">
    <property type="entry name" value="SQUALENE MONOOXYGENASE"/>
    <property type="match status" value="1"/>
</dbReference>
<evidence type="ECO:0000256" key="2">
    <source>
        <dbReference type="ARBA" id="ARBA00004154"/>
    </source>
</evidence>
<dbReference type="GeneID" id="37034071"/>
<dbReference type="Proteomes" id="UP000245783">
    <property type="component" value="Unassembled WGS sequence"/>
</dbReference>
<dbReference type="GO" id="GO:0050660">
    <property type="term" value="F:flavin adenine dinucleotide binding"/>
    <property type="evidence" value="ECO:0007669"/>
    <property type="project" value="UniProtKB-UniRule"/>
</dbReference>